<name>A0A811UPA3_CERCA</name>
<reference evidence="2" key="1">
    <citation type="submission" date="2020-11" db="EMBL/GenBank/DDBJ databases">
        <authorList>
            <person name="Whitehead M."/>
        </authorList>
    </citation>
    <scope>NUCLEOTIDE SEQUENCE</scope>
    <source>
        <strain evidence="2">EGII</strain>
    </source>
</reference>
<keyword evidence="1" id="KW-0812">Transmembrane</keyword>
<keyword evidence="1" id="KW-1133">Transmembrane helix</keyword>
<evidence type="ECO:0000313" key="2">
    <source>
        <dbReference type="EMBL" id="CAD7000561.1"/>
    </source>
</evidence>
<gene>
    <name evidence="2" type="ORF">CCAP1982_LOCUS9037</name>
</gene>
<proteinExistence type="predicted"/>
<sequence length="114" mass="12938">MPFSYSVSLSIGFSLLQAVLHLPFWFNVCFLFWCWLLILALTLFGFASRHSPFRQFDFDDSALVLCQAYVAASVRGYDLFVVDFSSFDLIAMAYRFVSVLNINEVNVGSLLGQL</sequence>
<organism evidence="2 3">
    <name type="scientific">Ceratitis capitata</name>
    <name type="common">Mediterranean fruit fly</name>
    <name type="synonym">Tephritis capitata</name>
    <dbReference type="NCBI Taxonomy" id="7213"/>
    <lineage>
        <taxon>Eukaryota</taxon>
        <taxon>Metazoa</taxon>
        <taxon>Ecdysozoa</taxon>
        <taxon>Arthropoda</taxon>
        <taxon>Hexapoda</taxon>
        <taxon>Insecta</taxon>
        <taxon>Pterygota</taxon>
        <taxon>Neoptera</taxon>
        <taxon>Endopterygota</taxon>
        <taxon>Diptera</taxon>
        <taxon>Brachycera</taxon>
        <taxon>Muscomorpha</taxon>
        <taxon>Tephritoidea</taxon>
        <taxon>Tephritidae</taxon>
        <taxon>Ceratitis</taxon>
        <taxon>Ceratitis</taxon>
    </lineage>
</organism>
<feature type="transmembrane region" description="Helical" evidence="1">
    <location>
        <begin position="24"/>
        <end position="46"/>
    </location>
</feature>
<accession>A0A811UPA3</accession>
<keyword evidence="3" id="KW-1185">Reference proteome</keyword>
<evidence type="ECO:0000313" key="3">
    <source>
        <dbReference type="Proteomes" id="UP000606786"/>
    </source>
</evidence>
<dbReference type="EMBL" id="CAJHJT010000012">
    <property type="protein sequence ID" value="CAD7000561.1"/>
    <property type="molecule type" value="Genomic_DNA"/>
</dbReference>
<dbReference type="AlphaFoldDB" id="A0A811UPA3"/>
<dbReference type="Proteomes" id="UP000606786">
    <property type="component" value="Unassembled WGS sequence"/>
</dbReference>
<keyword evidence="1" id="KW-0472">Membrane</keyword>
<evidence type="ECO:0000256" key="1">
    <source>
        <dbReference type="SAM" id="Phobius"/>
    </source>
</evidence>
<comment type="caution">
    <text evidence="2">The sequence shown here is derived from an EMBL/GenBank/DDBJ whole genome shotgun (WGS) entry which is preliminary data.</text>
</comment>
<protein>
    <submittedName>
        <fullName evidence="2">(Mediterranean fruit fly) hypothetical protein</fullName>
    </submittedName>
</protein>